<dbReference type="PANTHER" id="PTHR46535">
    <property type="entry name" value="NEDD4-BINDING PROTEIN 2"/>
    <property type="match status" value="1"/>
</dbReference>
<dbReference type="Pfam" id="PF01713">
    <property type="entry name" value="Smr"/>
    <property type="match status" value="1"/>
</dbReference>
<dbReference type="OrthoDB" id="3231855at2759"/>
<sequence>MSDNLYDVLQSEYCPPLDTSLLVALIADLQLGGKNGLSPSHDQVAGLRDNLNQLASQATEQYESELCDELDSAHLSSQCLSTDDSCSSPGYFGETTESIASESSVISNQSFSSPLGFLQAALPHIPPSKLRRALSEAGSSDLSSIDMESIIESLSTKEYIRELEERGLVGLDEEDLSRSIRDEETWHGVEPEKKVVSPSKNGNVTKKKNARNKAIPLVDIRQRQHIPSSARGSVSAQVPDVWTQLSSISEYLASLLPPNSPKFFQSYFHSPKYTTPARAVRAALSDIAGKITESANHTRSPDSGNTSVLFGLLDIIRESPTYAELEPAQRSIVYSDTQLALSATRGRGDDSLDIISLLLGLELDVQTGSLAMGVYHLPQSPLSPTSSSACLSSPASPSKSPIWVTNGVSHSPPVTKRVPHSPTKAGHSNALNWQTVTSRKPPPDNRSRSLSLSIPARGNPSSTGTAKIRGTGNGFGKGGKGDVGELTSARGNMRRHLTESWRKENELLREASRAWRSGNSKSRGGEIAQYFAERARETRELSKRDALNEARKMVDTKRYKCSDPNTLDIHGTSVWEATTIVKEVLQQEGCTTSKPFKIITGRGNHSANGVGVLKPAVKNALVRDGWNVSVWEGGLVVRGRGP</sequence>
<protein>
    <recommendedName>
        <fullName evidence="2">Smr domain-containing protein</fullName>
    </recommendedName>
</protein>
<organism evidence="3 4">
    <name type="scientific">Pisolithus microcarpus 441</name>
    <dbReference type="NCBI Taxonomy" id="765257"/>
    <lineage>
        <taxon>Eukaryota</taxon>
        <taxon>Fungi</taxon>
        <taxon>Dikarya</taxon>
        <taxon>Basidiomycota</taxon>
        <taxon>Agaricomycotina</taxon>
        <taxon>Agaricomycetes</taxon>
        <taxon>Agaricomycetidae</taxon>
        <taxon>Boletales</taxon>
        <taxon>Sclerodermatineae</taxon>
        <taxon>Pisolithaceae</taxon>
        <taxon>Pisolithus</taxon>
    </lineage>
</organism>
<dbReference type="AlphaFoldDB" id="A0A0C9YKK1"/>
<dbReference type="GO" id="GO:0004519">
    <property type="term" value="F:endonuclease activity"/>
    <property type="evidence" value="ECO:0007669"/>
    <property type="project" value="TreeGrafter"/>
</dbReference>
<dbReference type="PANTHER" id="PTHR46535:SF1">
    <property type="entry name" value="NEDD4-BINDING PROTEIN 2"/>
    <property type="match status" value="1"/>
</dbReference>
<dbReference type="GO" id="GO:0005634">
    <property type="term" value="C:nucleus"/>
    <property type="evidence" value="ECO:0007669"/>
    <property type="project" value="TreeGrafter"/>
</dbReference>
<dbReference type="HOGENOM" id="CLU_011634_0_0_1"/>
<accession>A0A0C9YKK1</accession>
<reference evidence="3 4" key="1">
    <citation type="submission" date="2014-04" db="EMBL/GenBank/DDBJ databases">
        <authorList>
            <consortium name="DOE Joint Genome Institute"/>
            <person name="Kuo A."/>
            <person name="Kohler A."/>
            <person name="Costa M.D."/>
            <person name="Nagy L.G."/>
            <person name="Floudas D."/>
            <person name="Copeland A."/>
            <person name="Barry K.W."/>
            <person name="Cichocki N."/>
            <person name="Veneault-Fourrey C."/>
            <person name="LaButti K."/>
            <person name="Lindquist E.A."/>
            <person name="Lipzen A."/>
            <person name="Lundell T."/>
            <person name="Morin E."/>
            <person name="Murat C."/>
            <person name="Sun H."/>
            <person name="Tunlid A."/>
            <person name="Henrissat B."/>
            <person name="Grigoriev I.V."/>
            <person name="Hibbett D.S."/>
            <person name="Martin F."/>
            <person name="Nordberg H.P."/>
            <person name="Cantor M.N."/>
            <person name="Hua S.X."/>
        </authorList>
    </citation>
    <scope>NUCLEOTIDE SEQUENCE [LARGE SCALE GENOMIC DNA]</scope>
    <source>
        <strain evidence="3 4">441</strain>
    </source>
</reference>
<keyword evidence="4" id="KW-1185">Reference proteome</keyword>
<feature type="compositionally biased region" description="Polar residues" evidence="1">
    <location>
        <begin position="429"/>
        <end position="438"/>
    </location>
</feature>
<evidence type="ECO:0000259" key="2">
    <source>
        <dbReference type="PROSITE" id="PS50828"/>
    </source>
</evidence>
<evidence type="ECO:0000313" key="3">
    <source>
        <dbReference type="EMBL" id="KIK17196.1"/>
    </source>
</evidence>
<dbReference type="EMBL" id="KN833836">
    <property type="protein sequence ID" value="KIK17196.1"/>
    <property type="molecule type" value="Genomic_DNA"/>
</dbReference>
<name>A0A0C9YKK1_9AGAM</name>
<feature type="region of interest" description="Disordered" evidence="1">
    <location>
        <begin position="402"/>
        <end position="487"/>
    </location>
</feature>
<proteinExistence type="predicted"/>
<dbReference type="STRING" id="765257.A0A0C9YKK1"/>
<reference evidence="4" key="2">
    <citation type="submission" date="2015-01" db="EMBL/GenBank/DDBJ databases">
        <title>Evolutionary Origins and Diversification of the Mycorrhizal Mutualists.</title>
        <authorList>
            <consortium name="DOE Joint Genome Institute"/>
            <consortium name="Mycorrhizal Genomics Consortium"/>
            <person name="Kohler A."/>
            <person name="Kuo A."/>
            <person name="Nagy L.G."/>
            <person name="Floudas D."/>
            <person name="Copeland A."/>
            <person name="Barry K.W."/>
            <person name="Cichocki N."/>
            <person name="Veneault-Fourrey C."/>
            <person name="LaButti K."/>
            <person name="Lindquist E.A."/>
            <person name="Lipzen A."/>
            <person name="Lundell T."/>
            <person name="Morin E."/>
            <person name="Murat C."/>
            <person name="Riley R."/>
            <person name="Ohm R."/>
            <person name="Sun H."/>
            <person name="Tunlid A."/>
            <person name="Henrissat B."/>
            <person name="Grigoriev I.V."/>
            <person name="Hibbett D.S."/>
            <person name="Martin F."/>
        </authorList>
    </citation>
    <scope>NUCLEOTIDE SEQUENCE [LARGE SCALE GENOMIC DNA]</scope>
    <source>
        <strain evidence="4">441</strain>
    </source>
</reference>
<feature type="domain" description="Smr" evidence="2">
    <location>
        <begin position="567"/>
        <end position="640"/>
    </location>
</feature>
<dbReference type="SUPFAM" id="SSF160443">
    <property type="entry name" value="SMR domain-like"/>
    <property type="match status" value="1"/>
</dbReference>
<dbReference type="InterPro" id="IPR036063">
    <property type="entry name" value="Smr_dom_sf"/>
</dbReference>
<dbReference type="SMART" id="SM00463">
    <property type="entry name" value="SMR"/>
    <property type="match status" value="1"/>
</dbReference>
<evidence type="ECO:0000256" key="1">
    <source>
        <dbReference type="SAM" id="MobiDB-lite"/>
    </source>
</evidence>
<gene>
    <name evidence="3" type="ORF">PISMIDRAFT_685580</name>
</gene>
<dbReference type="InterPro" id="IPR052772">
    <property type="entry name" value="Endo/PolyKinase_Domain-Protein"/>
</dbReference>
<dbReference type="Proteomes" id="UP000054018">
    <property type="component" value="Unassembled WGS sequence"/>
</dbReference>
<dbReference type="PROSITE" id="PS50828">
    <property type="entry name" value="SMR"/>
    <property type="match status" value="1"/>
</dbReference>
<evidence type="ECO:0000313" key="4">
    <source>
        <dbReference type="Proteomes" id="UP000054018"/>
    </source>
</evidence>
<dbReference type="Gene3D" id="3.30.1370.110">
    <property type="match status" value="1"/>
</dbReference>
<dbReference type="InterPro" id="IPR002625">
    <property type="entry name" value="Smr_dom"/>
</dbReference>